<evidence type="ECO:0000256" key="9">
    <source>
        <dbReference type="ARBA" id="ARBA00023136"/>
    </source>
</evidence>
<gene>
    <name evidence="14" type="ORF">M231_02741</name>
</gene>
<dbReference type="GO" id="GO:0034727">
    <property type="term" value="P:piecemeal microautophagy of the nucleus"/>
    <property type="evidence" value="ECO:0007669"/>
    <property type="project" value="TreeGrafter"/>
</dbReference>
<keyword evidence="5" id="KW-0813">Transport</keyword>
<dbReference type="FunCoup" id="A0A4Q1BPV3">
    <property type="interactions" value="142"/>
</dbReference>
<evidence type="ECO:0000313" key="14">
    <source>
        <dbReference type="EMBL" id="RXK39946.1"/>
    </source>
</evidence>
<evidence type="ECO:0000256" key="7">
    <source>
        <dbReference type="ARBA" id="ARBA00023006"/>
    </source>
</evidence>
<evidence type="ECO:0000313" key="15">
    <source>
        <dbReference type="Proteomes" id="UP000289152"/>
    </source>
</evidence>
<feature type="region of interest" description="Disordered" evidence="13">
    <location>
        <begin position="125"/>
        <end position="147"/>
    </location>
</feature>
<dbReference type="PANTHER" id="PTHR13190:SF1">
    <property type="entry name" value="AUTOPHAGY-RELATED 2, ISOFORM A"/>
    <property type="match status" value="1"/>
</dbReference>
<comment type="catalytic activity">
    <reaction evidence="11">
        <text>a 1,2-diacyl-sn-glycero-3-phosphoethanolamine(in) = a 1,2-diacyl-sn-glycero-3-phosphoethanolamine(out)</text>
        <dbReference type="Rhea" id="RHEA:38895"/>
        <dbReference type="ChEBI" id="CHEBI:64612"/>
    </reaction>
</comment>
<keyword evidence="15" id="KW-1185">Reference proteome</keyword>
<feature type="region of interest" description="Disordered" evidence="13">
    <location>
        <begin position="1518"/>
        <end position="1538"/>
    </location>
</feature>
<feature type="compositionally biased region" description="Acidic residues" evidence="13">
    <location>
        <begin position="1851"/>
        <end position="1862"/>
    </location>
</feature>
<evidence type="ECO:0000256" key="6">
    <source>
        <dbReference type="ARBA" id="ARBA00022824"/>
    </source>
</evidence>
<dbReference type="PANTHER" id="PTHR13190">
    <property type="entry name" value="AUTOPHAGY-RELATED 2, ISOFORM A"/>
    <property type="match status" value="1"/>
</dbReference>
<sequence>MWSLPTFIAFPFTLPSLPSISLPANIQRRFLSFILKRTLGRFIKAGLDVDQIQAQIGEGKIEIESLELDHEEINSLIPTSVPLRVTSGTLAKVAAQLPFPNLWSSSLSLSLDTLHLDLTLTQSSSHNGTPLSNLSPNYQTSPPDLTSSVTTAAGDFLHDELNAFEEAELDRSIRQSIILSHTDPFITDDDVPGAFPPTSYSEPGHAPDVLAPTVESTTVLAGLVERILERLELKVKDVRIRVKHEDEQHGITFELRIGQITYGDESTPTGTGPTGAREILRVVRFSNVEIYSSPERPVRKTHAASSRSSSMSNFSSSDSSNTPMTKDEEAMFFMSQSVADLRQSSAMSMASGMSVYHSTYDGGEEDEAESSSTTRERSPSPVPSSVERSNSREISLLNFGNEDIVCSMKTITPLQTASSNNAQKPSMPNTPEPCVALEVSMGTISVLLLPAQVAAMLSAVRYIQPDAVPSDPPPNVPSSSIQPRLTARQSIKDIHVVLVYDIKFEVEDAFQTAVSQFFQRPASHVLPYGHLRLRVESLQAIYSWSQVSPSQSTHGGSSGRRPSQMPTSPPAEISLSIGEVSIFEHIPTATRPMTNSTADLPPGGTYPVLIFDPNLSKQYLMAPGIVSPATTPAKPMGPVGQPFPEFECGDWRGIAPRGGPNEKAWRVRLPGRSVLKTHHTETERFSPCITVRRSISQSVFVSLAPVHLFCDLSLVERMLPFLRLVSPAMRSPSSRSLPPSPIAFRSTRPLPDGRPDPTFPEHLQSTSGMHYRRTERSVQTLQVSCPMIRVDIRCPAPPNRRGSWGDGGYLRSGVVSLDIHTFCLKTTYPRQSSQSRDFRSASGTPSIRVEWRKVLLFFCRVPAKKASAFLVIGPLAPDVTDTPDDPILFPSIVVEKGAATKNLGAQSSTQVVTIDVPSLQANVRQSTVEGLQFFADDITHWLDGAFGDGSSPRPRDDLKMIGSRFFGSKASSSASSSTYDDDDSTAATILRLSVSETDIRLLVPRIDPTGNERALSIKASDTNAKVEKNTSGKQEIVFSITIMDAEFSDVSRIPSMCIWSRTTPLTLTLNNRPIVQMRFSSLTNPVTTTKETGIRIVTSSWTFFLTKDFAWIQELRNFVKTPEGVFEDVVPSEVTRVELSLHESSIHIAAPTLPGALVAVLGQVEVHTVMVSDSNENTIHIDVPQAHLLAIDDLSTMTTLQSGFTTSTETWHRAGMAQLCDLTSFSSQLIRDLINKETQFDISRSRLSLTICADSMATLVALIGDLSNLSGPKPPRDRRHPVLDQSINVFDSVDPEAFVTGKNTDPDLALDIDMIMDDLPTNLDYLDRASRQTSQLPERQTGETLRTWQVEDNTNDPSSQTIGETIKILYKGPLDMPVDYWENLPSIDITSNESRGVGQFRIRIKKSDVTIRIHDGYDWSRTRKIIEDEIKAVRKRLEKIRQLLASGQTADASIEKTNSVLFNSVYIGLDQNEELDSEALIAAIDAELLDLADPMMDTATQYTQSSWQTLPPRGTLQNNVGEISNKRSKSRKKFKKLSRSKKPQIEVILQAVNVDMDTYDDGEMVNRLHVGIGKMEILDHIKTSTWKKFLTEMKGDSRGNMRESGADMVRLELMSIRTGINQHKDQEARLRIKVLPLRLHIDQDALDFLKKFGSFKLPAEGPPAKSVSEEPFFQFVEIFPIELKVDYKPKRVDFKALREGKTAELMNFFHFDAAEMTLRHLSLTGIPGWARLSDTLQDIWTPDVKANQLADVVSGIAPIRSLVNVGSGVADLILLPIEQYRKDGRIARGVQRGAGSFVRSTGMEMMRLGARMATGTQVILEKAEGVLGGKFSERITGEITRGSRDNLGDDWVGEDNSSDEEEEGKRKRVRSRFADQPIDMREGVQAAYKSLSRNINSAAQTILAVPMEVYERSADDGPLRAVIRAVPIAVLKPMIGASEAVSKTLLGMRNSLDPHARKELGDKYK</sequence>
<dbReference type="GO" id="GO:0000422">
    <property type="term" value="P:autophagy of mitochondrion"/>
    <property type="evidence" value="ECO:0007669"/>
    <property type="project" value="TreeGrafter"/>
</dbReference>
<keyword evidence="7" id="KW-0072">Autophagy</keyword>
<feature type="region of interest" description="Disordered" evidence="13">
    <location>
        <begin position="295"/>
        <end position="323"/>
    </location>
</feature>
<evidence type="ECO:0000256" key="13">
    <source>
        <dbReference type="SAM" id="MobiDB-lite"/>
    </source>
</evidence>
<dbReference type="GO" id="GO:0000045">
    <property type="term" value="P:autophagosome assembly"/>
    <property type="evidence" value="ECO:0007669"/>
    <property type="project" value="TreeGrafter"/>
</dbReference>
<dbReference type="GO" id="GO:0034045">
    <property type="term" value="C:phagophore assembly site membrane"/>
    <property type="evidence" value="ECO:0007669"/>
    <property type="project" value="UniProtKB-SubCell"/>
</dbReference>
<dbReference type="GO" id="GO:0043495">
    <property type="term" value="F:protein-membrane adaptor activity"/>
    <property type="evidence" value="ECO:0007669"/>
    <property type="project" value="TreeGrafter"/>
</dbReference>
<dbReference type="GO" id="GO:0061723">
    <property type="term" value="P:glycophagy"/>
    <property type="evidence" value="ECO:0007669"/>
    <property type="project" value="TreeGrafter"/>
</dbReference>
<dbReference type="GO" id="GO:0006869">
    <property type="term" value="P:lipid transport"/>
    <property type="evidence" value="ECO:0007669"/>
    <property type="project" value="UniProtKB-KW"/>
</dbReference>
<reference evidence="14 15" key="1">
    <citation type="submission" date="2016-06" db="EMBL/GenBank/DDBJ databases">
        <title>Evolution of pathogenesis and genome organization in the Tremellales.</title>
        <authorList>
            <person name="Cuomo C."/>
            <person name="Litvintseva A."/>
            <person name="Heitman J."/>
            <person name="Chen Y."/>
            <person name="Sun S."/>
            <person name="Springer D."/>
            <person name="Dromer F."/>
            <person name="Young S."/>
            <person name="Zeng Q."/>
            <person name="Chapman S."/>
            <person name="Gujja S."/>
            <person name="Saif S."/>
            <person name="Birren B."/>
        </authorList>
    </citation>
    <scope>NUCLEOTIDE SEQUENCE [LARGE SCALE GENOMIC DNA]</scope>
    <source>
        <strain evidence="14 15">ATCC 28783</strain>
    </source>
</reference>
<evidence type="ECO:0000256" key="4">
    <source>
        <dbReference type="ARBA" id="ARBA00018070"/>
    </source>
</evidence>
<feature type="region of interest" description="Disordered" evidence="13">
    <location>
        <begin position="1841"/>
        <end position="1874"/>
    </location>
</feature>
<evidence type="ECO:0000256" key="11">
    <source>
        <dbReference type="ARBA" id="ARBA00024615"/>
    </source>
</evidence>
<comment type="caution">
    <text evidence="14">The sequence shown here is derived from an EMBL/GenBank/DDBJ whole genome shotgun (WGS) entry which is preliminary data.</text>
</comment>
<evidence type="ECO:0000256" key="8">
    <source>
        <dbReference type="ARBA" id="ARBA00023055"/>
    </source>
</evidence>
<feature type="compositionally biased region" description="Polar residues" evidence="13">
    <location>
        <begin position="127"/>
        <end position="147"/>
    </location>
</feature>
<dbReference type="STRING" id="5217.A0A4Q1BPV3"/>
<organism evidence="14 15">
    <name type="scientific">Tremella mesenterica</name>
    <name type="common">Jelly fungus</name>
    <dbReference type="NCBI Taxonomy" id="5217"/>
    <lineage>
        <taxon>Eukaryota</taxon>
        <taxon>Fungi</taxon>
        <taxon>Dikarya</taxon>
        <taxon>Basidiomycota</taxon>
        <taxon>Agaricomycotina</taxon>
        <taxon>Tremellomycetes</taxon>
        <taxon>Tremellales</taxon>
        <taxon>Tremellaceae</taxon>
        <taxon>Tremella</taxon>
    </lineage>
</organism>
<comment type="subcellular location">
    <subcellularLocation>
        <location evidence="1">Endoplasmic reticulum membrane</location>
        <topology evidence="1">Peripheral membrane protein</topology>
    </subcellularLocation>
    <subcellularLocation>
        <location evidence="2">Preautophagosomal structure membrane</location>
        <topology evidence="2">Peripheral membrane protein</topology>
    </subcellularLocation>
</comment>
<comment type="catalytic activity">
    <reaction evidence="10">
        <text>a 1,2-diacyl-sn-glycero-3-phospho-L-serine(in) = a 1,2-diacyl-sn-glycero-3-phospho-L-serine(out)</text>
        <dbReference type="Rhea" id="RHEA:38663"/>
        <dbReference type="ChEBI" id="CHEBI:57262"/>
    </reaction>
</comment>
<evidence type="ECO:0000256" key="2">
    <source>
        <dbReference type="ARBA" id="ARBA00004623"/>
    </source>
</evidence>
<evidence type="ECO:0000256" key="1">
    <source>
        <dbReference type="ARBA" id="ARBA00004406"/>
    </source>
</evidence>
<dbReference type="Proteomes" id="UP000289152">
    <property type="component" value="Unassembled WGS sequence"/>
</dbReference>
<feature type="compositionally biased region" description="Low complexity" evidence="13">
    <location>
        <begin position="305"/>
        <end position="320"/>
    </location>
</feature>
<dbReference type="GO" id="GO:0005789">
    <property type="term" value="C:endoplasmic reticulum membrane"/>
    <property type="evidence" value="ECO:0007669"/>
    <property type="project" value="UniProtKB-SubCell"/>
</dbReference>
<feature type="compositionally biased region" description="Polar residues" evidence="13">
    <location>
        <begin position="548"/>
        <end position="566"/>
    </location>
</feature>
<feature type="compositionally biased region" description="Basic residues" evidence="13">
    <location>
        <begin position="1526"/>
        <end position="1538"/>
    </location>
</feature>
<evidence type="ECO:0000256" key="3">
    <source>
        <dbReference type="ARBA" id="ARBA00009714"/>
    </source>
</evidence>
<keyword evidence="6" id="KW-0256">Endoplasmic reticulum</keyword>
<dbReference type="VEuPathDB" id="FungiDB:TREMEDRAFT_30206"/>
<protein>
    <recommendedName>
        <fullName evidence="4">Autophagy-related protein 2</fullName>
    </recommendedName>
</protein>
<proteinExistence type="inferred from homology"/>
<evidence type="ECO:0000256" key="5">
    <source>
        <dbReference type="ARBA" id="ARBA00022448"/>
    </source>
</evidence>
<name>A0A4Q1BPV3_TREME</name>
<comment type="similarity">
    <text evidence="3">Belongs to the ATG2 family.</text>
</comment>
<dbReference type="GO" id="GO:0061709">
    <property type="term" value="P:reticulophagy"/>
    <property type="evidence" value="ECO:0007669"/>
    <property type="project" value="TreeGrafter"/>
</dbReference>
<dbReference type="EMBL" id="SDIL01000024">
    <property type="protein sequence ID" value="RXK39946.1"/>
    <property type="molecule type" value="Genomic_DNA"/>
</dbReference>
<dbReference type="Pfam" id="PF13329">
    <property type="entry name" value="ATG2_CAD"/>
    <property type="match status" value="1"/>
</dbReference>
<evidence type="ECO:0000256" key="12">
    <source>
        <dbReference type="ARBA" id="ARBA00024631"/>
    </source>
</evidence>
<comment type="catalytic activity">
    <reaction evidence="12">
        <text>a 1,2-diacyl-sn-glycero-3-phosphocholine(in) = a 1,2-diacyl-sn-glycero-3-phosphocholine(out)</text>
        <dbReference type="Rhea" id="RHEA:38571"/>
        <dbReference type="ChEBI" id="CHEBI:57643"/>
    </reaction>
</comment>
<feature type="region of interest" description="Disordered" evidence="13">
    <location>
        <begin position="357"/>
        <end position="391"/>
    </location>
</feature>
<keyword evidence="9" id="KW-0472">Membrane</keyword>
<dbReference type="GO" id="GO:0032266">
    <property type="term" value="F:phosphatidylinositol-3-phosphate binding"/>
    <property type="evidence" value="ECO:0007669"/>
    <property type="project" value="TreeGrafter"/>
</dbReference>
<keyword evidence="8" id="KW-0445">Lipid transport</keyword>
<feature type="region of interest" description="Disordered" evidence="13">
    <location>
        <begin position="729"/>
        <end position="771"/>
    </location>
</feature>
<dbReference type="InterPro" id="IPR026849">
    <property type="entry name" value="ATG2"/>
</dbReference>
<evidence type="ECO:0000256" key="10">
    <source>
        <dbReference type="ARBA" id="ARBA00024479"/>
    </source>
</evidence>
<dbReference type="OrthoDB" id="18982at2759"/>
<dbReference type="InParanoid" id="A0A4Q1BPV3"/>
<dbReference type="GO" id="GO:0061908">
    <property type="term" value="C:phagophore"/>
    <property type="evidence" value="ECO:0007669"/>
    <property type="project" value="TreeGrafter"/>
</dbReference>
<accession>A0A4Q1BPV3</accession>
<feature type="region of interest" description="Disordered" evidence="13">
    <location>
        <begin position="548"/>
        <end position="571"/>
    </location>
</feature>